<protein>
    <recommendedName>
        <fullName evidence="5">Lipoprotein</fullName>
    </recommendedName>
</protein>
<dbReference type="RefSeq" id="WP_267773965.1">
    <property type="nucleotide sequence ID" value="NZ_JAPNKE010000002.1"/>
</dbReference>
<name>A0A9X3EWM4_9BACT</name>
<dbReference type="PROSITE" id="PS51257">
    <property type="entry name" value="PROKAR_LIPOPROTEIN"/>
    <property type="match status" value="1"/>
</dbReference>
<evidence type="ECO:0000256" key="2">
    <source>
        <dbReference type="SAM" id="SignalP"/>
    </source>
</evidence>
<evidence type="ECO:0000313" key="3">
    <source>
        <dbReference type="EMBL" id="MCY1010850.1"/>
    </source>
</evidence>
<reference evidence="3" key="1">
    <citation type="submission" date="2022-11" db="EMBL/GenBank/DDBJ databases">
        <title>Minimal conservation of predation-associated metabolite biosynthetic gene clusters underscores biosynthetic potential of Myxococcota including descriptions for ten novel species: Archangium lansinium sp. nov., Myxococcus landrumus sp. nov., Nannocystis bai.</title>
        <authorList>
            <person name="Ahearne A."/>
            <person name="Stevens C."/>
            <person name="Phillips K."/>
        </authorList>
    </citation>
    <scope>NUCLEOTIDE SEQUENCE</scope>
    <source>
        <strain evidence="3">Na p29</strain>
    </source>
</reference>
<feature type="region of interest" description="Disordered" evidence="1">
    <location>
        <begin position="22"/>
        <end position="42"/>
    </location>
</feature>
<evidence type="ECO:0008006" key="5">
    <source>
        <dbReference type="Google" id="ProtNLM"/>
    </source>
</evidence>
<comment type="caution">
    <text evidence="3">The sequence shown here is derived from an EMBL/GenBank/DDBJ whole genome shotgun (WGS) entry which is preliminary data.</text>
</comment>
<gene>
    <name evidence="3" type="ORF">OV079_35860</name>
</gene>
<feature type="signal peptide" evidence="2">
    <location>
        <begin position="1"/>
        <end position="19"/>
    </location>
</feature>
<accession>A0A9X3EWM4</accession>
<feature type="chain" id="PRO_5040976683" description="Lipoprotein" evidence="2">
    <location>
        <begin position="20"/>
        <end position="221"/>
    </location>
</feature>
<keyword evidence="2" id="KW-0732">Signal</keyword>
<sequence length="221" mass="23682">MPASRLSFTAILLSTALLAACDEEPAESSDEPKSSRSVERMRERAGKLAAVRELARADAASVADELAAERWLRVDGGVRADAHRSRHVLLAGELSEAPATYAALKQDLGDRVVREVLLGGEDAARPVVFRDVDEGIYTVCVSATGPASPEERALLERAVAIYEADGPQPLNGEKLQAAVAAAQAETGHKPKHLDWGPLSLRCRRVEVDARPESRIAAFEPA</sequence>
<evidence type="ECO:0000256" key="1">
    <source>
        <dbReference type="SAM" id="MobiDB-lite"/>
    </source>
</evidence>
<dbReference type="EMBL" id="JAPNKE010000002">
    <property type="protein sequence ID" value="MCY1010850.1"/>
    <property type="molecule type" value="Genomic_DNA"/>
</dbReference>
<feature type="compositionally biased region" description="Basic and acidic residues" evidence="1">
    <location>
        <begin position="30"/>
        <end position="42"/>
    </location>
</feature>
<organism evidence="3 4">
    <name type="scientific">Nannocystis pusilla</name>
    <dbReference type="NCBI Taxonomy" id="889268"/>
    <lineage>
        <taxon>Bacteria</taxon>
        <taxon>Pseudomonadati</taxon>
        <taxon>Myxococcota</taxon>
        <taxon>Polyangia</taxon>
        <taxon>Nannocystales</taxon>
        <taxon>Nannocystaceae</taxon>
        <taxon>Nannocystis</taxon>
    </lineage>
</organism>
<proteinExistence type="predicted"/>
<dbReference type="Proteomes" id="UP001150924">
    <property type="component" value="Unassembled WGS sequence"/>
</dbReference>
<evidence type="ECO:0000313" key="4">
    <source>
        <dbReference type="Proteomes" id="UP001150924"/>
    </source>
</evidence>
<keyword evidence="4" id="KW-1185">Reference proteome</keyword>
<dbReference type="AlphaFoldDB" id="A0A9X3EWM4"/>